<keyword evidence="4 7" id="KW-0238">DNA-binding</keyword>
<dbReference type="Gene3D" id="3.40.50.2300">
    <property type="match status" value="1"/>
</dbReference>
<evidence type="ECO:0000256" key="1">
    <source>
        <dbReference type="ARBA" id="ARBA00022553"/>
    </source>
</evidence>
<dbReference type="InterPro" id="IPR001789">
    <property type="entry name" value="Sig_transdc_resp-reg_receiver"/>
</dbReference>
<dbReference type="PROSITE" id="PS51755">
    <property type="entry name" value="OMPR_PHOB"/>
    <property type="match status" value="1"/>
</dbReference>
<dbReference type="Pfam" id="PF00486">
    <property type="entry name" value="Trans_reg_C"/>
    <property type="match status" value="1"/>
</dbReference>
<keyword evidence="1 6" id="KW-0597">Phosphoprotein</keyword>
<evidence type="ECO:0000313" key="10">
    <source>
        <dbReference type="EMBL" id="MDC8831744.1"/>
    </source>
</evidence>
<evidence type="ECO:0000256" key="6">
    <source>
        <dbReference type="PROSITE-ProRule" id="PRU00169"/>
    </source>
</evidence>
<evidence type="ECO:0000256" key="7">
    <source>
        <dbReference type="PROSITE-ProRule" id="PRU01091"/>
    </source>
</evidence>
<gene>
    <name evidence="10" type="ORF">OIK42_13340</name>
</gene>
<reference evidence="10 11" key="1">
    <citation type="submission" date="2022-10" db="EMBL/GenBank/DDBJ databases">
        <title>Alteromonas sp. chi3 Genome sequencing.</title>
        <authorList>
            <person name="Park S."/>
        </authorList>
    </citation>
    <scope>NUCLEOTIDE SEQUENCE [LARGE SCALE GENOMIC DNA]</scope>
    <source>
        <strain evidence="11">chi3</strain>
    </source>
</reference>
<organism evidence="10 11">
    <name type="scientific">Alteromonas gilva</name>
    <dbReference type="NCBI Taxonomy" id="2987522"/>
    <lineage>
        <taxon>Bacteria</taxon>
        <taxon>Pseudomonadati</taxon>
        <taxon>Pseudomonadota</taxon>
        <taxon>Gammaproteobacteria</taxon>
        <taxon>Alteromonadales</taxon>
        <taxon>Alteromonadaceae</taxon>
        <taxon>Alteromonas/Salinimonas group</taxon>
        <taxon>Alteromonas</taxon>
    </lineage>
</organism>
<feature type="domain" description="OmpR/PhoB-type" evidence="9">
    <location>
        <begin position="124"/>
        <end position="222"/>
    </location>
</feature>
<accession>A0ABT5L5S4</accession>
<proteinExistence type="predicted"/>
<dbReference type="CDD" id="cd19934">
    <property type="entry name" value="REC_OmpR_EcPhoP-like"/>
    <property type="match status" value="1"/>
</dbReference>
<dbReference type="PANTHER" id="PTHR48111:SF71">
    <property type="entry name" value="TRANSCRIPTIONAL REGULATORY PROTEIN PHOP"/>
    <property type="match status" value="1"/>
</dbReference>
<dbReference type="PANTHER" id="PTHR48111">
    <property type="entry name" value="REGULATOR OF RPOS"/>
    <property type="match status" value="1"/>
</dbReference>
<feature type="DNA-binding region" description="OmpR/PhoB-type" evidence="7">
    <location>
        <begin position="124"/>
        <end position="222"/>
    </location>
</feature>
<dbReference type="Gene3D" id="6.10.250.690">
    <property type="match status" value="1"/>
</dbReference>
<keyword evidence="5" id="KW-0804">Transcription</keyword>
<dbReference type="PROSITE" id="PS50110">
    <property type="entry name" value="RESPONSE_REGULATORY"/>
    <property type="match status" value="1"/>
</dbReference>
<name>A0ABT5L5S4_9ALTE</name>
<sequence length="230" mass="26347">MRILIAEDDSRLLMQLDSLFQQQGFSVDLADDGDKALFQLREVNYDLAIIDIGLPKLDGFDVIRQARSNDIITPVLILTARDRWQEKVEGLDAGADDYLTKPFHNEELLARVNALIRRASGQASSVIELGPIVLDIQGKEVRVNSRALELTAYEYKVMEYLMLHPHKVISKTELTEHIYDQDFDLDSNVIEVFIGRLRKKIDPENRLKPIETMRGRGYRINRELAQPSNV</sequence>
<evidence type="ECO:0000313" key="11">
    <source>
        <dbReference type="Proteomes" id="UP001218788"/>
    </source>
</evidence>
<dbReference type="InterPro" id="IPR001867">
    <property type="entry name" value="OmpR/PhoB-type_DNA-bd"/>
</dbReference>
<evidence type="ECO:0000259" key="8">
    <source>
        <dbReference type="PROSITE" id="PS50110"/>
    </source>
</evidence>
<evidence type="ECO:0000256" key="3">
    <source>
        <dbReference type="ARBA" id="ARBA00023015"/>
    </source>
</evidence>
<feature type="domain" description="Response regulatory" evidence="8">
    <location>
        <begin position="2"/>
        <end position="116"/>
    </location>
</feature>
<dbReference type="CDD" id="cd00383">
    <property type="entry name" value="trans_reg_C"/>
    <property type="match status" value="1"/>
</dbReference>
<dbReference type="SMART" id="SM00448">
    <property type="entry name" value="REC"/>
    <property type="match status" value="1"/>
</dbReference>
<evidence type="ECO:0000256" key="5">
    <source>
        <dbReference type="ARBA" id="ARBA00023163"/>
    </source>
</evidence>
<keyword evidence="2" id="KW-0902">Two-component regulatory system</keyword>
<dbReference type="EMBL" id="JAQQXP010000001">
    <property type="protein sequence ID" value="MDC8831744.1"/>
    <property type="molecule type" value="Genomic_DNA"/>
</dbReference>
<comment type="caution">
    <text evidence="10">The sequence shown here is derived from an EMBL/GenBank/DDBJ whole genome shotgun (WGS) entry which is preliminary data.</text>
</comment>
<keyword evidence="3" id="KW-0805">Transcription regulation</keyword>
<evidence type="ECO:0000256" key="4">
    <source>
        <dbReference type="ARBA" id="ARBA00023125"/>
    </source>
</evidence>
<dbReference type="SMART" id="SM00862">
    <property type="entry name" value="Trans_reg_C"/>
    <property type="match status" value="1"/>
</dbReference>
<dbReference type="InterPro" id="IPR039420">
    <property type="entry name" value="WalR-like"/>
</dbReference>
<dbReference type="InterPro" id="IPR036388">
    <property type="entry name" value="WH-like_DNA-bd_sf"/>
</dbReference>
<protein>
    <submittedName>
        <fullName evidence="10">Response regulator transcription factor</fullName>
    </submittedName>
</protein>
<dbReference type="RefSeq" id="WP_273641225.1">
    <property type="nucleotide sequence ID" value="NZ_JAQQXP010000001.1"/>
</dbReference>
<dbReference type="Pfam" id="PF00072">
    <property type="entry name" value="Response_reg"/>
    <property type="match status" value="1"/>
</dbReference>
<feature type="modified residue" description="4-aspartylphosphate" evidence="6">
    <location>
        <position position="51"/>
    </location>
</feature>
<keyword evidence="11" id="KW-1185">Reference proteome</keyword>
<evidence type="ECO:0000259" key="9">
    <source>
        <dbReference type="PROSITE" id="PS51755"/>
    </source>
</evidence>
<dbReference type="SUPFAM" id="SSF52172">
    <property type="entry name" value="CheY-like"/>
    <property type="match status" value="1"/>
</dbReference>
<dbReference type="InterPro" id="IPR011006">
    <property type="entry name" value="CheY-like_superfamily"/>
</dbReference>
<dbReference type="Proteomes" id="UP001218788">
    <property type="component" value="Unassembled WGS sequence"/>
</dbReference>
<evidence type="ECO:0000256" key="2">
    <source>
        <dbReference type="ARBA" id="ARBA00023012"/>
    </source>
</evidence>
<dbReference type="Gene3D" id="1.10.10.10">
    <property type="entry name" value="Winged helix-like DNA-binding domain superfamily/Winged helix DNA-binding domain"/>
    <property type="match status" value="1"/>
</dbReference>